<protein>
    <submittedName>
        <fullName evidence="2">AzlD domain-containing protein</fullName>
    </submittedName>
</protein>
<dbReference type="AlphaFoldDB" id="A0A8I1GGD3"/>
<dbReference type="InterPro" id="IPR008407">
    <property type="entry name" value="Brnchd-chn_aa_trnsp_AzlD"/>
</dbReference>
<feature type="transmembrane region" description="Helical" evidence="1">
    <location>
        <begin position="6"/>
        <end position="29"/>
    </location>
</feature>
<evidence type="ECO:0000313" key="3">
    <source>
        <dbReference type="Proteomes" id="UP000623250"/>
    </source>
</evidence>
<keyword evidence="1" id="KW-0812">Transmembrane</keyword>
<dbReference type="EMBL" id="JAEMUK010000008">
    <property type="protein sequence ID" value="MBJ7542855.1"/>
    <property type="molecule type" value="Genomic_DNA"/>
</dbReference>
<evidence type="ECO:0000256" key="1">
    <source>
        <dbReference type="SAM" id="Phobius"/>
    </source>
</evidence>
<name>A0A8I1GGD3_9HYPH</name>
<reference evidence="2 3" key="1">
    <citation type="submission" date="2020-12" db="EMBL/GenBank/DDBJ databases">
        <title>Revised draft genomes of Rhodomicrobium vannielii ATCC 17100 and Rhodomicrobium udaipurense JA643.</title>
        <authorList>
            <person name="Conners E.M."/>
            <person name="Davenport E.J."/>
            <person name="Bose A."/>
        </authorList>
    </citation>
    <scope>NUCLEOTIDE SEQUENCE [LARGE SCALE GENOMIC DNA]</scope>
    <source>
        <strain evidence="2 3">JA643</strain>
    </source>
</reference>
<keyword evidence="3" id="KW-1185">Reference proteome</keyword>
<feature type="transmembrane region" description="Helical" evidence="1">
    <location>
        <begin position="66"/>
        <end position="87"/>
    </location>
</feature>
<dbReference type="RefSeq" id="WP_081796545.1">
    <property type="nucleotide sequence ID" value="NZ_JAEMUK010000008.1"/>
</dbReference>
<feature type="transmembrane region" description="Helical" evidence="1">
    <location>
        <begin position="41"/>
        <end position="60"/>
    </location>
</feature>
<comment type="caution">
    <text evidence="2">The sequence shown here is derived from an EMBL/GenBank/DDBJ whole genome shotgun (WGS) entry which is preliminary data.</text>
</comment>
<keyword evidence="1" id="KW-1133">Transmembrane helix</keyword>
<proteinExistence type="predicted"/>
<gene>
    <name evidence="2" type="ORF">JDN41_04715</name>
</gene>
<organism evidence="2 3">
    <name type="scientific">Rhodomicrobium udaipurense</name>
    <dbReference type="NCBI Taxonomy" id="1202716"/>
    <lineage>
        <taxon>Bacteria</taxon>
        <taxon>Pseudomonadati</taxon>
        <taxon>Pseudomonadota</taxon>
        <taxon>Alphaproteobacteria</taxon>
        <taxon>Hyphomicrobiales</taxon>
        <taxon>Hyphomicrobiaceae</taxon>
        <taxon>Rhodomicrobium</taxon>
    </lineage>
</organism>
<dbReference type="Pfam" id="PF05437">
    <property type="entry name" value="AzlD"/>
    <property type="match status" value="1"/>
</dbReference>
<accession>A0A8I1GGD3</accession>
<keyword evidence="1" id="KW-0472">Membrane</keyword>
<dbReference type="Proteomes" id="UP000623250">
    <property type="component" value="Unassembled WGS sequence"/>
</dbReference>
<evidence type="ECO:0000313" key="2">
    <source>
        <dbReference type="EMBL" id="MBJ7542855.1"/>
    </source>
</evidence>
<sequence length="112" mass="11669">MHDSVWIWLSFAIMGTAASDIWRFAGVLLSRGVDPESAVILWVKDVSTALVAALIARMLLSPTGALAGVGDAVRFVAFGAGLVAFWLSGSRLAVGLLAAEAAFFAAHALIEP</sequence>